<dbReference type="InterPro" id="IPR056264">
    <property type="entry name" value="R2_ABCA1-4-like"/>
</dbReference>
<keyword evidence="7 9" id="KW-1133">Transmembrane helix</keyword>
<gene>
    <name evidence="11" type="ORF">AFUS01_LOCUS34465</name>
</gene>
<evidence type="ECO:0000259" key="10">
    <source>
        <dbReference type="PROSITE" id="PS50893"/>
    </source>
</evidence>
<feature type="transmembrane region" description="Helical" evidence="9">
    <location>
        <begin position="38"/>
        <end position="55"/>
    </location>
</feature>
<feature type="transmembrane region" description="Helical" evidence="9">
    <location>
        <begin position="1131"/>
        <end position="1159"/>
    </location>
</feature>
<dbReference type="Pfam" id="PF00005">
    <property type="entry name" value="ABC_tran"/>
    <property type="match status" value="2"/>
</dbReference>
<dbReference type="SMART" id="SM00382">
    <property type="entry name" value="AAA"/>
    <property type="match status" value="2"/>
</dbReference>
<sequence>MGAENQFSGTTWFQKLKLLIWKNYRIQFHNKAQTFLEIFAPLIFILALAWLRIVLKAGSVEEPAIFTPFDVKTIPGVLKTSTNKIFYTPDSPYWKDVMGSVKENYFSSRRLTYSFEGFASESEMTQAYMESLKGLASFRDLSKSTQNISSPVLGGVVFPTLEPNENTSRIDYSLRFPAFQRTEFDIFVERQLLKPSWFTDTLYPLFITPGPRAALKNNGGFPGYFAEGFLYLQNAIESTIIKTFLNDSQTQELEEYKVQLQRFPYPPYTKDRFIGAQQVWLCFFLVFGFIYPAMNLTKMIVHEKECRLKEYMKIMGLPNWLHWTAWFLKAITSLGLAGILIVAFTKIKFGGERSILTESDSTIIFGVLLCHGITLIAFCFFLSTLFAKASTATTAAGFLWVITYIPYGFFFPRLNSMTRLSKSLSCLFLGNMPLSYASYIFAMFESTSTGVQWGNIMEGVTPDDSFSILDCMMLMLFNSGITMVAAFYIELVWPGKYGVPLPWYFPFTKWYWTDGIQEKIIGKFEQSSSTGQKKEYFEAEPLHLKAGIDLRGLTKIFKEKTAVNNLSLRFYEHQVTALLGHNGAGKTTTMAMLTGFVTPTSGTAIVNGFDICKDMTAVRASLGLCPQYNVLFDELTVEEHIQFFAMLKGCTAAEADTEAQRMIQILGFESKRQSQACTLSGGMKRKLSVGIAFCAGSKAVLLDEPTSGMDPGARRSTWDLIQKEKLNRTVILSTHYMEEADLLGDRIAIMADGAVKCCGCSLFLKKKYGGFHRLIIVKQPDCIPSKITEFLQSRVPTICKKDDVGAELTYSLPDEHSHDFPALFEDLDLEKDQLGVVGFGVSNASMEEVFMRIGELITNEENSENIKCRSREQKPMLKKRLVLDGPHYEGLQLMMHQMKAVCFKKIKYISRNFGLALLQIIIPVSILGLSMMCFNSMPGLSTPSPHTMSLDEYENLGHTVITTSCEDNNNICDGYQNFVVGKYEVETIQNRSLQDVYLDKASRDLRHFHSKYMIGLEQSLKNTSRGVSKHLVAFFNNQPYHTPSLALNYMSNGILRGFGVTTEISVTNHPFDHNDADKLKQAGNIFTLSSMAGWEVQFALGIMGASFCIFPTYERIVGAKHLQFVAGLKPFIYWAGSFMIDIVNFMLASFLMLMVLVVLGIEQFQQWDIMMWCLLLCLAHGWCLIAMTSLFSFAFTVPSTGFARMTLLNSGTGIITIATVFILQTPEFGLFELARTVHDVFVFCVPNYALGMGIAQVTMRNDLKGLCQNFNLESMCKLDKDFICCRLYQENVYAWEITGIGKNLVSLFVSGLIFYFGVFIIESDIVTKVRARFPSFRGRNIPSEDSDASKDLLASCDTDVATEAKRINGQRMFNHFKTDNLIMRNLTKVYNSKVTAVKGLSLGVAKGETFGLLGVNGAGKTTLFKMITGDISITTGDVYLCKNSVRKNLSEVYKKLGYCPQFDALIEQLTGRETIRMFANLRGIKGENVNKIVDSLAQNLLFAQHIDKKVGDYSGGNKRKLSTAVAMLGNPPVVFLDEPTTGLDPVARRHVWNAVSRLRESGTSVVITSHSMEECEALCSRLAIMVDGSFQCLGSPQHLKNKFGDGYTVVAQLRYSGRTSDGGVTHNRSETGVQDWEQELQGLKNFIKRQFPDCELKDSHPGFVQYYVPVRNAKWAKLFAAMEVAKEEFKLEAYSVGQTSLEQVFFNFTTGQKSAEI</sequence>
<dbReference type="GO" id="GO:0140359">
    <property type="term" value="F:ABC-type transporter activity"/>
    <property type="evidence" value="ECO:0007669"/>
    <property type="project" value="InterPro"/>
</dbReference>
<name>A0A8J2L2I5_9HEXA</name>
<dbReference type="InterPro" id="IPR003593">
    <property type="entry name" value="AAA+_ATPase"/>
</dbReference>
<dbReference type="Pfam" id="PF23321">
    <property type="entry name" value="R1_ABCA1"/>
    <property type="match status" value="1"/>
</dbReference>
<feature type="transmembrane region" description="Helical" evidence="9">
    <location>
        <begin position="363"/>
        <end position="386"/>
    </location>
</feature>
<organism evidence="11 12">
    <name type="scientific">Allacma fusca</name>
    <dbReference type="NCBI Taxonomy" id="39272"/>
    <lineage>
        <taxon>Eukaryota</taxon>
        <taxon>Metazoa</taxon>
        <taxon>Ecdysozoa</taxon>
        <taxon>Arthropoda</taxon>
        <taxon>Hexapoda</taxon>
        <taxon>Collembola</taxon>
        <taxon>Symphypleona</taxon>
        <taxon>Sminthuridae</taxon>
        <taxon>Allacma</taxon>
    </lineage>
</organism>
<dbReference type="PROSITE" id="PS50893">
    <property type="entry name" value="ABC_TRANSPORTER_2"/>
    <property type="match status" value="2"/>
</dbReference>
<feature type="transmembrane region" description="Helical" evidence="9">
    <location>
        <begin position="913"/>
        <end position="932"/>
    </location>
</feature>
<reference evidence="11" key="1">
    <citation type="submission" date="2021-06" db="EMBL/GenBank/DDBJ databases">
        <authorList>
            <person name="Hodson N. C."/>
            <person name="Mongue J. A."/>
            <person name="Jaron S. K."/>
        </authorList>
    </citation>
    <scope>NUCLEOTIDE SEQUENCE</scope>
</reference>
<dbReference type="GO" id="GO:0016020">
    <property type="term" value="C:membrane"/>
    <property type="evidence" value="ECO:0007669"/>
    <property type="project" value="UniProtKB-SubCell"/>
</dbReference>
<dbReference type="Proteomes" id="UP000708208">
    <property type="component" value="Unassembled WGS sequence"/>
</dbReference>
<evidence type="ECO:0000256" key="3">
    <source>
        <dbReference type="ARBA" id="ARBA00022692"/>
    </source>
</evidence>
<feature type="transmembrane region" description="Helical" evidence="9">
    <location>
        <begin position="466"/>
        <end position="489"/>
    </location>
</feature>
<accession>A0A8J2L2I5</accession>
<evidence type="ECO:0000256" key="6">
    <source>
        <dbReference type="ARBA" id="ARBA00022840"/>
    </source>
</evidence>
<feature type="domain" description="ABC transporter" evidence="10">
    <location>
        <begin position="548"/>
        <end position="777"/>
    </location>
</feature>
<dbReference type="GO" id="GO:0005524">
    <property type="term" value="F:ATP binding"/>
    <property type="evidence" value="ECO:0007669"/>
    <property type="project" value="UniProtKB-KW"/>
</dbReference>
<feature type="transmembrane region" description="Helical" evidence="9">
    <location>
        <begin position="1304"/>
        <end position="1321"/>
    </location>
</feature>
<evidence type="ECO:0000256" key="1">
    <source>
        <dbReference type="ARBA" id="ARBA00004141"/>
    </source>
</evidence>
<evidence type="ECO:0000256" key="5">
    <source>
        <dbReference type="ARBA" id="ARBA00022741"/>
    </source>
</evidence>
<keyword evidence="8 9" id="KW-0472">Membrane</keyword>
<keyword evidence="6" id="KW-0067">ATP-binding</keyword>
<comment type="subcellular location">
    <subcellularLocation>
        <location evidence="1">Membrane</location>
        <topology evidence="1">Multi-pass membrane protein</topology>
    </subcellularLocation>
</comment>
<keyword evidence="4" id="KW-0677">Repeat</keyword>
<evidence type="ECO:0000256" key="9">
    <source>
        <dbReference type="SAM" id="Phobius"/>
    </source>
</evidence>
<feature type="transmembrane region" description="Helical" evidence="9">
    <location>
        <begin position="1201"/>
        <end position="1223"/>
    </location>
</feature>
<dbReference type="Pfam" id="PF12698">
    <property type="entry name" value="ABC2_membrane_3"/>
    <property type="match status" value="2"/>
</dbReference>
<feature type="transmembrane region" description="Helical" evidence="9">
    <location>
        <begin position="320"/>
        <end position="342"/>
    </location>
</feature>
<keyword evidence="5" id="KW-0547">Nucleotide-binding</keyword>
<feature type="transmembrane region" description="Helical" evidence="9">
    <location>
        <begin position="392"/>
        <end position="412"/>
    </location>
</feature>
<proteinExistence type="predicted"/>
<keyword evidence="12" id="KW-1185">Reference proteome</keyword>
<dbReference type="FunFam" id="3.40.50.300:FF:000298">
    <property type="entry name" value="ATP-binding cassette sub-family A member 12"/>
    <property type="match status" value="1"/>
</dbReference>
<evidence type="ECO:0000256" key="7">
    <source>
        <dbReference type="ARBA" id="ARBA00022989"/>
    </source>
</evidence>
<dbReference type="InterPro" id="IPR026082">
    <property type="entry name" value="ABCA"/>
</dbReference>
<dbReference type="PANTHER" id="PTHR19229">
    <property type="entry name" value="ATP-BINDING CASSETTE TRANSPORTER SUBFAMILY A ABCA"/>
    <property type="match status" value="1"/>
</dbReference>
<dbReference type="GO" id="GO:0005319">
    <property type="term" value="F:lipid transporter activity"/>
    <property type="evidence" value="ECO:0007669"/>
    <property type="project" value="TreeGrafter"/>
</dbReference>
<keyword evidence="3 9" id="KW-0812">Transmembrane</keyword>
<keyword evidence="2" id="KW-0813">Transport</keyword>
<dbReference type="InterPro" id="IPR003439">
    <property type="entry name" value="ABC_transporter-like_ATP-bd"/>
</dbReference>
<feature type="transmembrane region" description="Helical" evidence="9">
    <location>
        <begin position="1171"/>
        <end position="1195"/>
    </location>
</feature>
<feature type="transmembrane region" description="Helical" evidence="9">
    <location>
        <begin position="279"/>
        <end position="300"/>
    </location>
</feature>
<dbReference type="InterPro" id="IPR013525">
    <property type="entry name" value="ABC2_TM"/>
</dbReference>
<comment type="caution">
    <text evidence="11">The sequence shown here is derived from an EMBL/GenBank/DDBJ whole genome shotgun (WGS) entry which is preliminary data.</text>
</comment>
<protein>
    <recommendedName>
        <fullName evidence="10">ABC transporter domain-containing protein</fullName>
    </recommendedName>
</protein>
<dbReference type="InterPro" id="IPR017871">
    <property type="entry name" value="ABC_transporter-like_CS"/>
</dbReference>
<feature type="transmembrane region" description="Helical" evidence="9">
    <location>
        <begin position="424"/>
        <end position="444"/>
    </location>
</feature>
<dbReference type="PANTHER" id="PTHR19229:SF250">
    <property type="entry name" value="ABC TRANSPORTER DOMAIN-CONTAINING PROTEIN-RELATED"/>
    <property type="match status" value="1"/>
</dbReference>
<dbReference type="FunFam" id="3.40.50.300:FF:000327">
    <property type="entry name" value="ATP-binding cassette sub-family A member 3"/>
    <property type="match status" value="1"/>
</dbReference>
<dbReference type="OrthoDB" id="6512918at2759"/>
<evidence type="ECO:0000256" key="2">
    <source>
        <dbReference type="ARBA" id="ARBA00022448"/>
    </source>
</evidence>
<dbReference type="PROSITE" id="PS00211">
    <property type="entry name" value="ABC_TRANSPORTER_1"/>
    <property type="match status" value="1"/>
</dbReference>
<dbReference type="CDD" id="cd03263">
    <property type="entry name" value="ABC_subfamily_A"/>
    <property type="match status" value="2"/>
</dbReference>
<feature type="domain" description="ABC transporter" evidence="10">
    <location>
        <begin position="1381"/>
        <end position="1612"/>
    </location>
</feature>
<dbReference type="GO" id="GO:0016887">
    <property type="term" value="F:ATP hydrolysis activity"/>
    <property type="evidence" value="ECO:0007669"/>
    <property type="project" value="InterPro"/>
</dbReference>
<evidence type="ECO:0000313" key="11">
    <source>
        <dbReference type="EMBL" id="CAG7824302.1"/>
    </source>
</evidence>
<evidence type="ECO:0000256" key="4">
    <source>
        <dbReference type="ARBA" id="ARBA00022737"/>
    </source>
</evidence>
<evidence type="ECO:0000256" key="8">
    <source>
        <dbReference type="ARBA" id="ARBA00023136"/>
    </source>
</evidence>
<dbReference type="EMBL" id="CAJVCH010532272">
    <property type="protein sequence ID" value="CAG7824302.1"/>
    <property type="molecule type" value="Genomic_DNA"/>
</dbReference>
<evidence type="ECO:0000313" key="12">
    <source>
        <dbReference type="Proteomes" id="UP000708208"/>
    </source>
</evidence>